<keyword evidence="1" id="KW-0175">Coiled coil</keyword>
<evidence type="ECO:0000256" key="1">
    <source>
        <dbReference type="SAM" id="Coils"/>
    </source>
</evidence>
<name>A0AA46SJQ9_CYTFI</name>
<dbReference type="AlphaFoldDB" id="A0AA46SJQ9"/>
<evidence type="ECO:0000313" key="3">
    <source>
        <dbReference type="Proteomes" id="UP001163104"/>
    </source>
</evidence>
<accession>A0AA46SJQ9</accession>
<evidence type="ECO:0008006" key="4">
    <source>
        <dbReference type="Google" id="ProtNLM"/>
    </source>
</evidence>
<dbReference type="SUPFAM" id="SSF53756">
    <property type="entry name" value="UDP-Glycosyltransferase/glycogen phosphorylase"/>
    <property type="match status" value="1"/>
</dbReference>
<protein>
    <recommendedName>
        <fullName evidence="4">CDP-glycerol:poly(Glycerophosphate) glycerophosphotransferase</fullName>
    </recommendedName>
</protein>
<dbReference type="RefSeq" id="WP_048011810.1">
    <property type="nucleotide sequence ID" value="NZ_CP107027.1"/>
</dbReference>
<dbReference type="Proteomes" id="UP001163104">
    <property type="component" value="Chromosome"/>
</dbReference>
<organism evidence="2 3">
    <name type="scientific">Cytobacillus firmus</name>
    <name type="common">Bacillus firmus</name>
    <dbReference type="NCBI Taxonomy" id="1399"/>
    <lineage>
        <taxon>Bacteria</taxon>
        <taxon>Bacillati</taxon>
        <taxon>Bacillota</taxon>
        <taxon>Bacilli</taxon>
        <taxon>Bacillales</taxon>
        <taxon>Bacillaceae</taxon>
        <taxon>Cytobacillus</taxon>
    </lineage>
</organism>
<proteinExistence type="predicted"/>
<dbReference type="EMBL" id="CP107027">
    <property type="protein sequence ID" value="UYG95810.1"/>
    <property type="molecule type" value="Genomic_DNA"/>
</dbReference>
<evidence type="ECO:0000313" key="2">
    <source>
        <dbReference type="EMBL" id="UYG95810.1"/>
    </source>
</evidence>
<sequence>MKDYLNNFYSFHLDFIHQFKSVEYKGIPLPLLFRIENFLTRCNLIQELYDPQFNNHLTVKINDKSEVQKRYDVILNNIDNHQNNKANVKNNAKLLLFDFVLHASSFVKRLDSKRIIVINQNNWNEKLGLSEFNNKPLKERLTFKAKEIFNGFDSHPIYSNKAFQQMVLNFIPNLVDNLATIDRFFSRMPISCVLTGTTTDTMSRVLTLVAKLYGIPSLCLQHGLFGIEEQYMPVLATKNCVLGEYEKDWYLARGAGPGRIEITGHPRHDRIFARNVQGESRLRQSLRLDPRKKTMLILTQPSTQVEPLNKFISYISQRTSFQIFIKAHPHEYANKTLHKYNSLFNNSKSLNLIPQGTNLYHLIPSMDLIIVASDSTAGLEAMLFEKAAVLFLKNQQDRPFDFYDDMGKFISSDPYAVAALAIQLEKDRCVQKIEYENKRYEFISKRYPRKQSGQEIIKLINILTGTNYTNGFHT</sequence>
<reference evidence="2" key="1">
    <citation type="submission" date="2022-10" db="EMBL/GenBank/DDBJ databases">
        <title>Mechanism of multi-heavy metal repair in Cytobacillus Firmus M7.</title>
        <authorList>
            <person name="Li X."/>
            <person name="Yu C."/>
        </authorList>
    </citation>
    <scope>NUCLEOTIDE SEQUENCE</scope>
    <source>
        <strain evidence="2">M7</strain>
    </source>
</reference>
<gene>
    <name evidence="2" type="ORF">OD459_01930</name>
</gene>
<feature type="coiled-coil region" evidence="1">
    <location>
        <begin position="64"/>
        <end position="91"/>
    </location>
</feature>